<dbReference type="InterPro" id="IPR002559">
    <property type="entry name" value="Transposase_11"/>
</dbReference>
<dbReference type="GO" id="GO:0006313">
    <property type="term" value="P:DNA transposition"/>
    <property type="evidence" value="ECO:0007669"/>
    <property type="project" value="InterPro"/>
</dbReference>
<reference evidence="5" key="1">
    <citation type="submission" date="2012-12" db="EMBL/GenBank/DDBJ databases">
        <title>Genome Sequence of Photobacterium leiognathi lrivu.4.1.</title>
        <authorList>
            <person name="Urbanczyk H."/>
            <person name="Ogura Y."/>
            <person name="Hayashi T."/>
            <person name="Dunlap P.V."/>
        </authorList>
    </citation>
    <scope>NUCLEOTIDE SEQUENCE [LARGE SCALE GENOMIC DNA]</scope>
    <source>
        <strain evidence="4">Lrivu.4.1</strain>
        <strain evidence="5">lrivu.4.1</strain>
    </source>
</reference>
<feature type="domain" description="Transposase IS4 N-terminal" evidence="2">
    <location>
        <begin position="16"/>
        <end position="108"/>
    </location>
</feature>
<evidence type="ECO:0008006" key="6">
    <source>
        <dbReference type="Google" id="ProtNLM"/>
    </source>
</evidence>
<dbReference type="InterPro" id="IPR012337">
    <property type="entry name" value="RNaseH-like_sf"/>
</dbReference>
<evidence type="ECO:0000313" key="5">
    <source>
        <dbReference type="Proteomes" id="UP000030675"/>
    </source>
</evidence>
<reference evidence="3" key="2">
    <citation type="submission" date="2013-02" db="EMBL/GenBank/DDBJ databases">
        <title>Genome Sequence of Photobacterium leiognathi lrivu.4.1.</title>
        <authorList>
            <person name="Urbanczyk H."/>
            <person name="Ogura Y."/>
            <person name="Hayashi T."/>
            <person name="Dunlap P.V."/>
        </authorList>
    </citation>
    <scope>NUCLEOTIDE SEQUENCE [LARGE SCALE GENOMIC DNA]</scope>
    <source>
        <strain evidence="5">lrivu.4.1</strain>
        <strain evidence="3">Lrivu.4.1</strain>
    </source>
</reference>
<dbReference type="Proteomes" id="UP000030675">
    <property type="component" value="Unassembled WGS sequence"/>
</dbReference>
<dbReference type="AlphaFoldDB" id="V5F5A0"/>
<evidence type="ECO:0000259" key="2">
    <source>
        <dbReference type="Pfam" id="PF13006"/>
    </source>
</evidence>
<dbReference type="InterPro" id="IPR047952">
    <property type="entry name" value="Transpos_IS4"/>
</dbReference>
<dbReference type="PANTHER" id="PTHR37529">
    <property type="entry name" value="TRANSPOSASE INSG FOR INSERTION SEQUENCE ELEMENT IS4-RELATED"/>
    <property type="match status" value="1"/>
</dbReference>
<dbReference type="EMBL" id="DF196808">
    <property type="protein sequence ID" value="GAD28536.1"/>
    <property type="molecule type" value="Genomic_DNA"/>
</dbReference>
<gene>
    <name evidence="3" type="ORF">PLEI_0176</name>
    <name evidence="4" type="ORF">PLEI_0216</name>
</gene>
<dbReference type="RefSeq" id="WP_023931075.1">
    <property type="nucleotide sequence ID" value="NZ_DF196808.1"/>
</dbReference>
<protein>
    <recommendedName>
        <fullName evidence="6">Transposase</fullName>
    </recommendedName>
</protein>
<dbReference type="InterPro" id="IPR024473">
    <property type="entry name" value="Transposases_IS4_N"/>
</dbReference>
<dbReference type="eggNOG" id="COG3385">
    <property type="taxonomic scope" value="Bacteria"/>
</dbReference>
<dbReference type="Pfam" id="PF13006">
    <property type="entry name" value="Nterm_IS4"/>
    <property type="match status" value="1"/>
</dbReference>
<dbReference type="EMBL" id="DF196808">
    <property type="protein sequence ID" value="GAD28575.1"/>
    <property type="molecule type" value="Genomic_DNA"/>
</dbReference>
<dbReference type="GO" id="GO:0003677">
    <property type="term" value="F:DNA binding"/>
    <property type="evidence" value="ECO:0007669"/>
    <property type="project" value="InterPro"/>
</dbReference>
<sequence>MLSHWLIDVDAFAAPESLSLFQRDLPLEWIQQALDETNKASIRRRKLPAELVVWLIVGIGLYRNRSITDVLNKLDLQLSRSQGDSIAPSAIPQARKRLTAQPLKALFSLTAKYWTKAEDSGDTWKGLRLFSVDGTQFRSHDTPELASHFQYVKHGKIQHTEYPIVRLCALCSLRSRLIHNVAFGPSNIGEENYAKQLISSITPDSLTIFDRCYLGAELMINWQRQHDSSHWMTPIKSNTRYTVIKQLDEAGRDLIVEMDVSKYARAKDPSLPEKWQARLVLYPEKTQKNHIQGLLTSLVGEHYSYQALLDVYFERWEIENSYGEIKHDMLEDEILLRSQSVEGIEQEIWGILIAYNLVRLEISRIAAEANVSPLRISFMMALRDIQDELMWCAIASPGSIPQKLRAMRKQVKRYILPERKKRPKQRAVRINKTRYPVRSKHLK</sequence>
<dbReference type="GO" id="GO:0004803">
    <property type="term" value="F:transposase activity"/>
    <property type="evidence" value="ECO:0007669"/>
    <property type="project" value="InterPro"/>
</dbReference>
<dbReference type="HOGENOM" id="CLU_028400_1_1_6"/>
<dbReference type="NCBIfam" id="NF033592">
    <property type="entry name" value="transpos_IS4_1"/>
    <property type="match status" value="1"/>
</dbReference>
<organism evidence="3 5">
    <name type="scientific">Photobacterium leiognathi lrivu.4.1</name>
    <dbReference type="NCBI Taxonomy" id="1248232"/>
    <lineage>
        <taxon>Bacteria</taxon>
        <taxon>Pseudomonadati</taxon>
        <taxon>Pseudomonadota</taxon>
        <taxon>Gammaproteobacteria</taxon>
        <taxon>Vibrionales</taxon>
        <taxon>Vibrionaceae</taxon>
        <taxon>Photobacterium</taxon>
    </lineage>
</organism>
<feature type="domain" description="Transposase IS4-like" evidence="1">
    <location>
        <begin position="125"/>
        <end position="357"/>
    </location>
</feature>
<evidence type="ECO:0000259" key="1">
    <source>
        <dbReference type="Pfam" id="PF01609"/>
    </source>
</evidence>
<dbReference type="PANTHER" id="PTHR37529:SF1">
    <property type="entry name" value="TRANSPOSASE INSG FOR INSERTION SEQUENCE ELEMENT IS4-RELATED"/>
    <property type="match status" value="1"/>
</dbReference>
<evidence type="ECO:0000313" key="3">
    <source>
        <dbReference type="EMBL" id="GAD28536.1"/>
    </source>
</evidence>
<dbReference type="Pfam" id="PF01609">
    <property type="entry name" value="DDE_Tnp_1"/>
    <property type="match status" value="1"/>
</dbReference>
<accession>V5F5A0</accession>
<name>V5F5A0_PHOLE</name>
<evidence type="ECO:0000313" key="4">
    <source>
        <dbReference type="EMBL" id="GAD28575.1"/>
    </source>
</evidence>
<dbReference type="SUPFAM" id="SSF53098">
    <property type="entry name" value="Ribonuclease H-like"/>
    <property type="match status" value="1"/>
</dbReference>
<proteinExistence type="predicted"/>